<evidence type="ECO:0000259" key="2">
    <source>
        <dbReference type="Pfam" id="PF08241"/>
    </source>
</evidence>
<comment type="caution">
    <text evidence="3">The sequence shown here is derived from an EMBL/GenBank/DDBJ whole genome shotgun (WGS) entry which is preliminary data.</text>
</comment>
<name>A0A9K3Q4V4_9STRA</name>
<evidence type="ECO:0000313" key="3">
    <source>
        <dbReference type="EMBL" id="KAG7368429.1"/>
    </source>
</evidence>
<reference evidence="3" key="1">
    <citation type="journal article" date="2021" name="Sci. Rep.">
        <title>Diploid genomic architecture of Nitzschia inconspicua, an elite biomass production diatom.</title>
        <authorList>
            <person name="Oliver A."/>
            <person name="Podell S."/>
            <person name="Pinowska A."/>
            <person name="Traller J.C."/>
            <person name="Smith S.R."/>
            <person name="McClure R."/>
            <person name="Beliaev A."/>
            <person name="Bohutskyi P."/>
            <person name="Hill E.A."/>
            <person name="Rabines A."/>
            <person name="Zheng H."/>
            <person name="Allen L.Z."/>
            <person name="Kuo A."/>
            <person name="Grigoriev I.V."/>
            <person name="Allen A.E."/>
            <person name="Hazlebeck D."/>
            <person name="Allen E.E."/>
        </authorList>
    </citation>
    <scope>NUCLEOTIDE SEQUENCE</scope>
    <source>
        <strain evidence="3">Hildebrandi</strain>
    </source>
</reference>
<dbReference type="GO" id="GO:0032259">
    <property type="term" value="P:methylation"/>
    <property type="evidence" value="ECO:0007669"/>
    <property type="project" value="UniProtKB-KW"/>
</dbReference>
<gene>
    <name evidence="3" type="ORF">IV203_031172</name>
</gene>
<dbReference type="PANTHER" id="PTHR43591">
    <property type="entry name" value="METHYLTRANSFERASE"/>
    <property type="match status" value="1"/>
</dbReference>
<keyword evidence="3" id="KW-0489">Methyltransferase</keyword>
<evidence type="ECO:0000256" key="1">
    <source>
        <dbReference type="SAM" id="MobiDB-lite"/>
    </source>
</evidence>
<feature type="region of interest" description="Disordered" evidence="1">
    <location>
        <begin position="1"/>
        <end position="23"/>
    </location>
</feature>
<feature type="domain" description="Methyltransferase type 11" evidence="2">
    <location>
        <begin position="271"/>
        <end position="398"/>
    </location>
</feature>
<dbReference type="InterPro" id="IPR013216">
    <property type="entry name" value="Methyltransf_11"/>
</dbReference>
<organism evidence="3 4">
    <name type="scientific">Nitzschia inconspicua</name>
    <dbReference type="NCBI Taxonomy" id="303405"/>
    <lineage>
        <taxon>Eukaryota</taxon>
        <taxon>Sar</taxon>
        <taxon>Stramenopiles</taxon>
        <taxon>Ochrophyta</taxon>
        <taxon>Bacillariophyta</taxon>
        <taxon>Bacillariophyceae</taxon>
        <taxon>Bacillariophycidae</taxon>
        <taxon>Bacillariales</taxon>
        <taxon>Bacillariaceae</taxon>
        <taxon>Nitzschia</taxon>
    </lineage>
</organism>
<dbReference type="GO" id="GO:0008757">
    <property type="term" value="F:S-adenosylmethionine-dependent methyltransferase activity"/>
    <property type="evidence" value="ECO:0007669"/>
    <property type="project" value="InterPro"/>
</dbReference>
<dbReference type="AlphaFoldDB" id="A0A9K3Q4V4"/>
<dbReference type="Pfam" id="PF08241">
    <property type="entry name" value="Methyltransf_11"/>
    <property type="match status" value="1"/>
</dbReference>
<evidence type="ECO:0000313" key="4">
    <source>
        <dbReference type="Proteomes" id="UP000693970"/>
    </source>
</evidence>
<dbReference type="CDD" id="cd02440">
    <property type="entry name" value="AdoMet_MTases"/>
    <property type="match status" value="1"/>
</dbReference>
<keyword evidence="4" id="KW-1185">Reference proteome</keyword>
<accession>A0A9K3Q4V4</accession>
<dbReference type="PANTHER" id="PTHR43591:SF24">
    <property type="entry name" value="2-METHOXY-6-POLYPRENYL-1,4-BENZOQUINOL METHYLASE, MITOCHONDRIAL"/>
    <property type="match status" value="1"/>
</dbReference>
<sequence length="460" mass="52077">MTADEDFSQQHPPESEMEVDDTTNSQCDISTIAISLFEEFFQHFNSFFSHDVSLVLHESAYILHECVFRIQFFLMDVVINLCFSITQSYTLKKLLWLAVLLLLRKYNTYGTMYKNNSLFAFVLLVAPIAAFRAPENPMVVKPPVVVKDSSRTLITTVPNIVDDATLTTTISKQKLADVGKTIASQRFVKPRHATERKAWGVDNEEDDYGEYWFDSRIHTFGNVGFLGALHAAMAPLSTKVIDVVAYDGKDVRSMVAKKLAESARCSKAKILDMCCGVGISTRALREAFPEAEVVVGVDTSPEMITMAKFLNSHLGFFKPIAKVFAHLKKIRFSREEKLVQHICGPVFSEENAEETQFPGQSFQFVTLYYALHEVPKEGRDRILREAYRVLQPGGTLAIVDICTDYTPSDSMLAGEPYVLEYQKNIHRQLRSMKGFSKVQYETIVPKHVGMWTLKRSTLEL</sequence>
<dbReference type="Proteomes" id="UP000693970">
    <property type="component" value="Unassembled WGS sequence"/>
</dbReference>
<proteinExistence type="predicted"/>
<protein>
    <submittedName>
        <fullName evidence="3">Methyltransferase type 11 domain containing protein</fullName>
    </submittedName>
</protein>
<dbReference type="OrthoDB" id="2013972at2759"/>
<reference evidence="3" key="2">
    <citation type="submission" date="2021-04" db="EMBL/GenBank/DDBJ databases">
        <authorList>
            <person name="Podell S."/>
        </authorList>
    </citation>
    <scope>NUCLEOTIDE SEQUENCE</scope>
    <source>
        <strain evidence="3">Hildebrandi</strain>
    </source>
</reference>
<keyword evidence="3" id="KW-0808">Transferase</keyword>
<dbReference type="EMBL" id="JAGRRH010000006">
    <property type="protein sequence ID" value="KAG7368429.1"/>
    <property type="molecule type" value="Genomic_DNA"/>
</dbReference>